<keyword evidence="4" id="KW-1185">Reference proteome</keyword>
<protein>
    <submittedName>
        <fullName evidence="3">Acyl-CoA desaturase</fullName>
    </submittedName>
</protein>
<dbReference type="GO" id="GO:0016020">
    <property type="term" value="C:membrane"/>
    <property type="evidence" value="ECO:0007669"/>
    <property type="project" value="TreeGrafter"/>
</dbReference>
<keyword evidence="1" id="KW-1133">Transmembrane helix</keyword>
<dbReference type="Proteomes" id="UP000236654">
    <property type="component" value="Unassembled WGS sequence"/>
</dbReference>
<dbReference type="PIRSF" id="PIRSF015921">
    <property type="entry name" value="FA_sphinglp_des"/>
    <property type="match status" value="1"/>
</dbReference>
<dbReference type="AlphaFoldDB" id="A0A2I0R3V2"/>
<evidence type="ECO:0000259" key="2">
    <source>
        <dbReference type="Pfam" id="PF00487"/>
    </source>
</evidence>
<dbReference type="PANTHER" id="PTHR19353:SF19">
    <property type="entry name" value="DELTA(5) FATTY ACID DESATURASE C-RELATED"/>
    <property type="match status" value="1"/>
</dbReference>
<feature type="transmembrane region" description="Helical" evidence="1">
    <location>
        <begin position="232"/>
        <end position="254"/>
    </location>
</feature>
<keyword evidence="1" id="KW-0812">Transmembrane</keyword>
<dbReference type="GO" id="GO:0016717">
    <property type="term" value="F:oxidoreductase activity, acting on paired donors, with oxidation of a pair of donors resulting in the reduction of molecular oxygen to two molecules of water"/>
    <property type="evidence" value="ECO:0007669"/>
    <property type="project" value="TreeGrafter"/>
</dbReference>
<name>A0A2I0R3V2_9FLAO</name>
<comment type="caution">
    <text evidence="3">The sequence shown here is derived from an EMBL/GenBank/DDBJ whole genome shotgun (WGS) entry which is preliminary data.</text>
</comment>
<dbReference type="RefSeq" id="WP_101334208.1">
    <property type="nucleotide sequence ID" value="NZ_PJNI01000005.1"/>
</dbReference>
<sequence length="364" mass="41856">MQYSNIKFDRSGNADFYKTLQKRVRKYFKDNNTTRYGNGAMIFKSIFMIALYFVPFILLLTVVESVWLSLIMWLLMALGMSGIGLSIMHDANHGAYSKSKFVNSFMGGLLSVAGGSDAMWRIQHNVLHHTYTNVTGMDEDIDPGSVLRFSPHEERKPFHKYQHFYAWFLYGMMTLLWITVKDFKQAIRYKKLGLTKTESASFSRMLTVIIISKILYYGVFLVLPLIFSPIAWYFTILGFLMMHFITGVILGLIFQSAHVVPSSNYPMPDETGNIKADWAVSQLINTCNFAPDSKFLSWYVGGLNFQVEHHLFPNICHVHYKKISKIVRETAEEFNLPYNSEKTFGSAIKSHAMMLKKLGRQDQV</sequence>
<dbReference type="OrthoDB" id="104711at2"/>
<feature type="transmembrane region" description="Helical" evidence="1">
    <location>
        <begin position="66"/>
        <end position="89"/>
    </location>
</feature>
<feature type="transmembrane region" description="Helical" evidence="1">
    <location>
        <begin position="41"/>
        <end position="60"/>
    </location>
</feature>
<organism evidence="3 4">
    <name type="scientific">Brumimicrobium salinarum</name>
    <dbReference type="NCBI Taxonomy" id="2058658"/>
    <lineage>
        <taxon>Bacteria</taxon>
        <taxon>Pseudomonadati</taxon>
        <taxon>Bacteroidota</taxon>
        <taxon>Flavobacteriia</taxon>
        <taxon>Flavobacteriales</taxon>
        <taxon>Crocinitomicaceae</taxon>
        <taxon>Brumimicrobium</taxon>
    </lineage>
</organism>
<feature type="transmembrane region" description="Helical" evidence="1">
    <location>
        <begin position="101"/>
        <end position="122"/>
    </location>
</feature>
<evidence type="ECO:0000313" key="4">
    <source>
        <dbReference type="Proteomes" id="UP000236654"/>
    </source>
</evidence>
<evidence type="ECO:0000256" key="1">
    <source>
        <dbReference type="SAM" id="Phobius"/>
    </source>
</evidence>
<feature type="domain" description="Fatty acid desaturase" evidence="2">
    <location>
        <begin position="66"/>
        <end position="340"/>
    </location>
</feature>
<dbReference type="GO" id="GO:0008610">
    <property type="term" value="P:lipid biosynthetic process"/>
    <property type="evidence" value="ECO:0007669"/>
    <property type="project" value="UniProtKB-ARBA"/>
</dbReference>
<dbReference type="InterPro" id="IPR012171">
    <property type="entry name" value="Fatty_acid_desaturase"/>
</dbReference>
<dbReference type="PANTHER" id="PTHR19353">
    <property type="entry name" value="FATTY ACID DESATURASE 2"/>
    <property type="match status" value="1"/>
</dbReference>
<feature type="transmembrane region" description="Helical" evidence="1">
    <location>
        <begin position="164"/>
        <end position="180"/>
    </location>
</feature>
<reference evidence="3 4" key="1">
    <citation type="submission" date="2017-12" db="EMBL/GenBank/DDBJ databases">
        <title>The draft genome sequence of Brumimicrobium saltpan LHR20.</title>
        <authorList>
            <person name="Do Z.-J."/>
            <person name="Luo H.-R."/>
        </authorList>
    </citation>
    <scope>NUCLEOTIDE SEQUENCE [LARGE SCALE GENOMIC DNA]</scope>
    <source>
        <strain evidence="3 4">LHR20</strain>
    </source>
</reference>
<dbReference type="EMBL" id="PJNI01000005">
    <property type="protein sequence ID" value="PKR81248.1"/>
    <property type="molecule type" value="Genomic_DNA"/>
</dbReference>
<gene>
    <name evidence="3" type="ORF">CW751_06585</name>
</gene>
<feature type="transmembrane region" description="Helical" evidence="1">
    <location>
        <begin position="201"/>
        <end position="226"/>
    </location>
</feature>
<dbReference type="CDD" id="cd03506">
    <property type="entry name" value="Delta6-FADS-like"/>
    <property type="match status" value="1"/>
</dbReference>
<keyword evidence="1" id="KW-0472">Membrane</keyword>
<dbReference type="InterPro" id="IPR005804">
    <property type="entry name" value="FA_desaturase_dom"/>
</dbReference>
<accession>A0A2I0R3V2</accession>
<evidence type="ECO:0000313" key="3">
    <source>
        <dbReference type="EMBL" id="PKR81248.1"/>
    </source>
</evidence>
<dbReference type="Pfam" id="PF00487">
    <property type="entry name" value="FA_desaturase"/>
    <property type="match status" value="1"/>
</dbReference>
<proteinExistence type="predicted"/>